<dbReference type="Gene3D" id="3.20.20.30">
    <property type="entry name" value="Luciferase-like domain"/>
    <property type="match status" value="1"/>
</dbReference>
<evidence type="ECO:0000313" key="5">
    <source>
        <dbReference type="EMBL" id="CAB4924962.1"/>
    </source>
</evidence>
<evidence type="ECO:0000259" key="4">
    <source>
        <dbReference type="Pfam" id="PF00296"/>
    </source>
</evidence>
<sequence length="400" mass="44092">MAFNGRMEFGLFMPPMHYPQQNPTRALHRDLETLTYADTLGFKEAWIGEHHSGGYEYVTSPEVFIAAAIERTQHMRIGSGVASLPYHHPYHVAERAVLLDHLSRGRTMLGVGPGSLPTDAHMLGVPWSETRKRMVEAWEAIYHLLTNDEPLTMETDWFTLRDAQLQLSPYSDPTMEIAFTAMESPFGPSLAGKYGSSLISLSGLSAKGFASLANHWNVVEEQAVAHNQVVDRSNWGVVAMIHVAETREQAKREVEKGLPGFAMYSGAVSERTFEWLEPEEGAPVPEGPPSVDDLIAAFGGTQIACIGTPDDAIEMISNMAEMTGGFGKLLLFSATDWTSQEANFRGLELFAREVMPAFQGSNRRPMAFMERAMASREAAVAEQRASIQEAQASYTGTKES</sequence>
<feature type="domain" description="Luciferase-like" evidence="4">
    <location>
        <begin position="7"/>
        <end position="321"/>
    </location>
</feature>
<gene>
    <name evidence="5" type="ORF">UFOPK3674_00789</name>
</gene>
<dbReference type="GO" id="GO:0016705">
    <property type="term" value="F:oxidoreductase activity, acting on paired donors, with incorporation or reduction of molecular oxygen"/>
    <property type="evidence" value="ECO:0007669"/>
    <property type="project" value="InterPro"/>
</dbReference>
<reference evidence="5" key="1">
    <citation type="submission" date="2020-05" db="EMBL/GenBank/DDBJ databases">
        <authorList>
            <person name="Chiriac C."/>
            <person name="Salcher M."/>
            <person name="Ghai R."/>
            <person name="Kavagutti S V."/>
        </authorList>
    </citation>
    <scope>NUCLEOTIDE SEQUENCE</scope>
</reference>
<dbReference type="InterPro" id="IPR050766">
    <property type="entry name" value="Bact_Lucif_Oxidored"/>
</dbReference>
<keyword evidence="2" id="KW-0560">Oxidoreductase</keyword>
<keyword evidence="1" id="KW-0285">Flavoprotein</keyword>
<evidence type="ECO:0000256" key="3">
    <source>
        <dbReference type="ARBA" id="ARBA00023033"/>
    </source>
</evidence>
<protein>
    <submittedName>
        <fullName evidence="5">Unannotated protein</fullName>
    </submittedName>
</protein>
<dbReference type="PANTHER" id="PTHR30137">
    <property type="entry name" value="LUCIFERASE-LIKE MONOOXYGENASE"/>
    <property type="match status" value="1"/>
</dbReference>
<organism evidence="5">
    <name type="scientific">freshwater metagenome</name>
    <dbReference type="NCBI Taxonomy" id="449393"/>
    <lineage>
        <taxon>unclassified sequences</taxon>
        <taxon>metagenomes</taxon>
        <taxon>ecological metagenomes</taxon>
    </lineage>
</organism>
<dbReference type="GO" id="GO:0005829">
    <property type="term" value="C:cytosol"/>
    <property type="evidence" value="ECO:0007669"/>
    <property type="project" value="TreeGrafter"/>
</dbReference>
<keyword evidence="3" id="KW-0503">Monooxygenase</keyword>
<dbReference type="GO" id="GO:0004497">
    <property type="term" value="F:monooxygenase activity"/>
    <property type="evidence" value="ECO:0007669"/>
    <property type="project" value="UniProtKB-KW"/>
</dbReference>
<dbReference type="Pfam" id="PF00296">
    <property type="entry name" value="Bac_luciferase"/>
    <property type="match status" value="1"/>
</dbReference>
<dbReference type="SUPFAM" id="SSF51679">
    <property type="entry name" value="Bacterial luciferase-like"/>
    <property type="match status" value="1"/>
</dbReference>
<dbReference type="AlphaFoldDB" id="A0A6J7I2J3"/>
<dbReference type="PANTHER" id="PTHR30137:SF16">
    <property type="entry name" value="BLL0895 PROTEIN"/>
    <property type="match status" value="1"/>
</dbReference>
<name>A0A6J7I2J3_9ZZZZ</name>
<proteinExistence type="predicted"/>
<accession>A0A6J7I2J3</accession>
<evidence type="ECO:0000256" key="1">
    <source>
        <dbReference type="ARBA" id="ARBA00022630"/>
    </source>
</evidence>
<dbReference type="EMBL" id="CAFBMX010000003">
    <property type="protein sequence ID" value="CAB4924962.1"/>
    <property type="molecule type" value="Genomic_DNA"/>
</dbReference>
<dbReference type="InterPro" id="IPR011251">
    <property type="entry name" value="Luciferase-like_dom"/>
</dbReference>
<dbReference type="InterPro" id="IPR036661">
    <property type="entry name" value="Luciferase-like_sf"/>
</dbReference>
<evidence type="ECO:0000256" key="2">
    <source>
        <dbReference type="ARBA" id="ARBA00023002"/>
    </source>
</evidence>